<dbReference type="InterPro" id="IPR014718">
    <property type="entry name" value="GH-type_carb-bd"/>
</dbReference>
<dbReference type="InterPro" id="IPR037481">
    <property type="entry name" value="LacX"/>
</dbReference>
<dbReference type="CDD" id="cd09024">
    <property type="entry name" value="Aldose_epim_lacX"/>
    <property type="match status" value="1"/>
</dbReference>
<evidence type="ECO:0000313" key="1">
    <source>
        <dbReference type="EMBL" id="EJX06674.1"/>
    </source>
</evidence>
<dbReference type="InterPro" id="IPR008183">
    <property type="entry name" value="Aldose_1/G6P_1-epimerase"/>
</dbReference>
<gene>
    <name evidence="1" type="ORF">EVA_05232</name>
</gene>
<dbReference type="Pfam" id="PF01263">
    <property type="entry name" value="Aldose_epim"/>
    <property type="match status" value="1"/>
</dbReference>
<organism evidence="1">
    <name type="scientific">gut metagenome</name>
    <dbReference type="NCBI Taxonomy" id="749906"/>
    <lineage>
        <taxon>unclassified sequences</taxon>
        <taxon>metagenomes</taxon>
        <taxon>organismal metagenomes</taxon>
    </lineage>
</organism>
<proteinExistence type="predicted"/>
<dbReference type="GO" id="GO:0005975">
    <property type="term" value="P:carbohydrate metabolic process"/>
    <property type="evidence" value="ECO:0007669"/>
    <property type="project" value="InterPro"/>
</dbReference>
<protein>
    <submittedName>
        <fullName evidence="1">Aldose 1-epimerase family protein</fullName>
    </submittedName>
</protein>
<dbReference type="InterPro" id="IPR011013">
    <property type="entry name" value="Gal_mutarotase_sf_dom"/>
</dbReference>
<accession>J9GHV6</accession>
<dbReference type="SUPFAM" id="SSF74650">
    <property type="entry name" value="Galactose mutarotase-like"/>
    <property type="match status" value="1"/>
</dbReference>
<dbReference type="GO" id="GO:0030246">
    <property type="term" value="F:carbohydrate binding"/>
    <property type="evidence" value="ECO:0007669"/>
    <property type="project" value="InterPro"/>
</dbReference>
<dbReference type="GO" id="GO:0016853">
    <property type="term" value="F:isomerase activity"/>
    <property type="evidence" value="ECO:0007669"/>
    <property type="project" value="InterPro"/>
</dbReference>
<name>J9GHV6_9ZZZZ</name>
<dbReference type="EMBL" id="AMCI01001094">
    <property type="protein sequence ID" value="EJX06674.1"/>
    <property type="molecule type" value="Genomic_DNA"/>
</dbReference>
<dbReference type="Gene3D" id="2.70.98.10">
    <property type="match status" value="1"/>
</dbReference>
<reference evidence="1" key="1">
    <citation type="journal article" date="2012" name="PLoS ONE">
        <title>Gene sets for utilization of primary and secondary nutrition supplies in the distal gut of endangered iberian lynx.</title>
        <authorList>
            <person name="Alcaide M."/>
            <person name="Messina E."/>
            <person name="Richter M."/>
            <person name="Bargiela R."/>
            <person name="Peplies J."/>
            <person name="Huws S.A."/>
            <person name="Newbold C.J."/>
            <person name="Golyshin P.N."/>
            <person name="Simon M.A."/>
            <person name="Lopez G."/>
            <person name="Yakimov M.M."/>
            <person name="Ferrer M."/>
        </authorList>
    </citation>
    <scope>NUCLEOTIDE SEQUENCE</scope>
</reference>
<dbReference type="AlphaFoldDB" id="J9GHV6"/>
<sequence>MITIKNKEIEFTINPKGAEGVSLRDVKTGREYWWHGDPQYWGGHAPILFPAVGGHWNGCYRYEGTTYPMTKHGFVRTRQWELMEQGEDFVRFSFTVAGEDLVNYPFPSRATVVYRLEGRKLVASFEVENLGEHPMYFQMGGHPGLVLEDFDPAVPISGYLRLEGNPKSLLRAGEQGCTEAQRYAVPMNDEGLIPLSVETFANEALIFDNHQVSAAVLLRTDGSPVARVESSAPVWLFWSPQGVHAPFVCAELWYGLCDPIGFEGDLSERPYINRLEAGQQWEGGYTVEVFS</sequence>
<comment type="caution">
    <text evidence="1">The sequence shown here is derived from an EMBL/GenBank/DDBJ whole genome shotgun (WGS) entry which is preliminary data.</text>
</comment>